<dbReference type="Proteomes" id="UP000001055">
    <property type="component" value="Unassembled WGS sequence"/>
</dbReference>
<organism evidence="2 3">
    <name type="scientific">Phaeosphaeria nodorum (strain SN15 / ATCC MYA-4574 / FGSC 10173)</name>
    <name type="common">Glume blotch fungus</name>
    <name type="synonym">Parastagonospora nodorum</name>
    <dbReference type="NCBI Taxonomy" id="321614"/>
    <lineage>
        <taxon>Eukaryota</taxon>
        <taxon>Fungi</taxon>
        <taxon>Dikarya</taxon>
        <taxon>Ascomycota</taxon>
        <taxon>Pezizomycotina</taxon>
        <taxon>Dothideomycetes</taxon>
        <taxon>Pleosporomycetidae</taxon>
        <taxon>Pleosporales</taxon>
        <taxon>Pleosporineae</taxon>
        <taxon>Phaeosphaeriaceae</taxon>
        <taxon>Parastagonospora</taxon>
    </lineage>
</organism>
<evidence type="ECO:0000256" key="1">
    <source>
        <dbReference type="SAM" id="SignalP"/>
    </source>
</evidence>
<dbReference type="KEGG" id="pno:SNOG_10080"/>
<dbReference type="EMBL" id="CH445340">
    <property type="protein sequence ID" value="EAT82415.1"/>
    <property type="molecule type" value="Genomic_DNA"/>
</dbReference>
<dbReference type="GeneID" id="5977268"/>
<dbReference type="AlphaFoldDB" id="Q0UDT4"/>
<accession>Q0UDT4</accession>
<sequence length="48" mass="5341">MSSITTFPSLIVGLVHASTVMSIDLQFHIIYPDSSQVVQVGYDTEERK</sequence>
<feature type="chain" id="PRO_5004177726" evidence="1">
    <location>
        <begin position="18"/>
        <end position="48"/>
    </location>
</feature>
<feature type="signal peptide" evidence="1">
    <location>
        <begin position="1"/>
        <end position="17"/>
    </location>
</feature>
<evidence type="ECO:0000313" key="2">
    <source>
        <dbReference type="EMBL" id="EAT82415.1"/>
    </source>
</evidence>
<name>Q0UDT4_PHANO</name>
<evidence type="ECO:0000313" key="3">
    <source>
        <dbReference type="Proteomes" id="UP000001055"/>
    </source>
</evidence>
<keyword evidence="1" id="KW-0732">Signal</keyword>
<dbReference type="InParanoid" id="Q0UDT4"/>
<reference evidence="3" key="1">
    <citation type="journal article" date="2007" name="Plant Cell">
        <title>Dothideomycete-plant interactions illuminated by genome sequencing and EST analysis of the wheat pathogen Stagonospora nodorum.</title>
        <authorList>
            <person name="Hane J.K."/>
            <person name="Lowe R.G."/>
            <person name="Solomon P.S."/>
            <person name="Tan K.C."/>
            <person name="Schoch C.L."/>
            <person name="Spatafora J.W."/>
            <person name="Crous P.W."/>
            <person name="Kodira C."/>
            <person name="Birren B.W."/>
            <person name="Galagan J.E."/>
            <person name="Torriani S.F."/>
            <person name="McDonald B.A."/>
            <person name="Oliver R.P."/>
        </authorList>
    </citation>
    <scope>NUCLEOTIDE SEQUENCE [LARGE SCALE GENOMIC DNA]</scope>
    <source>
        <strain evidence="3">SN15 / ATCC MYA-4574 / FGSC 10173</strain>
    </source>
</reference>
<proteinExistence type="predicted"/>
<gene>
    <name evidence="2" type="ORF">SNOG_10080</name>
</gene>
<dbReference type="RefSeq" id="XP_001800362.1">
    <property type="nucleotide sequence ID" value="XM_001800310.1"/>
</dbReference>
<protein>
    <submittedName>
        <fullName evidence="2">Uncharacterized protein</fullName>
    </submittedName>
</protein>